<reference evidence="1" key="1">
    <citation type="journal article" date="2020" name="Nature">
        <title>Giant virus diversity and host interactions through global metagenomics.</title>
        <authorList>
            <person name="Schulz F."/>
            <person name="Roux S."/>
            <person name="Paez-Espino D."/>
            <person name="Jungbluth S."/>
            <person name="Walsh D.A."/>
            <person name="Denef V.J."/>
            <person name="McMahon K.D."/>
            <person name="Konstantinidis K.T."/>
            <person name="Eloe-Fadrosh E.A."/>
            <person name="Kyrpides N.C."/>
            <person name="Woyke T."/>
        </authorList>
    </citation>
    <scope>NUCLEOTIDE SEQUENCE</scope>
    <source>
        <strain evidence="1">GVMAG-M-3300023179-103</strain>
    </source>
</reference>
<accession>A0A6C0DXU9</accession>
<sequence>MSDPELQMKQLITRLYLSAINLGLREGQVPCLDFFNKEVYDIQCKCGNFVWTGEEGLTEDWIKFALCNSCGGAHPLVTNPHTGESEPMDPETVKECIEICTSGLNVEETESEESDSDSSDSF</sequence>
<name>A0A6C0DXU9_9ZZZZ</name>
<evidence type="ECO:0000313" key="1">
    <source>
        <dbReference type="EMBL" id="QHT21756.1"/>
    </source>
</evidence>
<protein>
    <submittedName>
        <fullName evidence="1">Uncharacterized protein</fullName>
    </submittedName>
</protein>
<proteinExistence type="predicted"/>
<dbReference type="AlphaFoldDB" id="A0A6C0DXU9"/>
<organism evidence="1">
    <name type="scientific">viral metagenome</name>
    <dbReference type="NCBI Taxonomy" id="1070528"/>
    <lineage>
        <taxon>unclassified sequences</taxon>
        <taxon>metagenomes</taxon>
        <taxon>organismal metagenomes</taxon>
    </lineage>
</organism>
<dbReference type="EMBL" id="MN739696">
    <property type="protein sequence ID" value="QHT21756.1"/>
    <property type="molecule type" value="Genomic_DNA"/>
</dbReference>